<name>A0A850QLM1_9BURK</name>
<dbReference type="AlphaFoldDB" id="A0A850QLM1"/>
<proteinExistence type="inferred from homology"/>
<dbReference type="PANTHER" id="PTHR30126">
    <property type="entry name" value="HTH-TYPE TRANSCRIPTIONAL REGULATOR"/>
    <property type="match status" value="1"/>
</dbReference>
<evidence type="ECO:0000259" key="5">
    <source>
        <dbReference type="PROSITE" id="PS50931"/>
    </source>
</evidence>
<evidence type="ECO:0000256" key="2">
    <source>
        <dbReference type="ARBA" id="ARBA00023015"/>
    </source>
</evidence>
<dbReference type="InterPro" id="IPR036390">
    <property type="entry name" value="WH_DNA-bd_sf"/>
</dbReference>
<dbReference type="InterPro" id="IPR000847">
    <property type="entry name" value="LysR_HTH_N"/>
</dbReference>
<dbReference type="Gene3D" id="1.10.10.10">
    <property type="entry name" value="Winged helix-like DNA-binding domain superfamily/Winged helix DNA-binding domain"/>
    <property type="match status" value="1"/>
</dbReference>
<feature type="domain" description="HTH lysR-type" evidence="5">
    <location>
        <begin position="3"/>
        <end position="60"/>
    </location>
</feature>
<comment type="similarity">
    <text evidence="1">Belongs to the LysR transcriptional regulatory family.</text>
</comment>
<keyword evidence="4" id="KW-0804">Transcription</keyword>
<dbReference type="GO" id="GO:0003700">
    <property type="term" value="F:DNA-binding transcription factor activity"/>
    <property type="evidence" value="ECO:0007669"/>
    <property type="project" value="InterPro"/>
</dbReference>
<accession>A0A850QLM1</accession>
<reference evidence="6 7" key="1">
    <citation type="submission" date="2020-06" db="EMBL/GenBank/DDBJ databases">
        <authorList>
            <person name="Qiu C."/>
            <person name="Liu Z."/>
        </authorList>
    </citation>
    <scope>NUCLEOTIDE SEQUENCE [LARGE SCALE GENOMIC DNA]</scope>
    <source>
        <strain evidence="6 7">EM 1</strain>
    </source>
</reference>
<evidence type="ECO:0000313" key="6">
    <source>
        <dbReference type="EMBL" id="NVO77284.1"/>
    </source>
</evidence>
<dbReference type="SUPFAM" id="SSF53850">
    <property type="entry name" value="Periplasmic binding protein-like II"/>
    <property type="match status" value="1"/>
</dbReference>
<dbReference type="SUPFAM" id="SSF46785">
    <property type="entry name" value="Winged helix' DNA-binding domain"/>
    <property type="match status" value="1"/>
</dbReference>
<dbReference type="InterPro" id="IPR036388">
    <property type="entry name" value="WH-like_DNA-bd_sf"/>
</dbReference>
<dbReference type="Pfam" id="PF03466">
    <property type="entry name" value="LysR_substrate"/>
    <property type="match status" value="1"/>
</dbReference>
<evidence type="ECO:0000256" key="4">
    <source>
        <dbReference type="ARBA" id="ARBA00023163"/>
    </source>
</evidence>
<gene>
    <name evidence="6" type="ORF">HV832_05505</name>
</gene>
<dbReference type="RefSeq" id="WP_176802573.1">
    <property type="nucleotide sequence ID" value="NZ_JABXYJ010000003.1"/>
</dbReference>
<evidence type="ECO:0000256" key="3">
    <source>
        <dbReference type="ARBA" id="ARBA00023125"/>
    </source>
</evidence>
<keyword evidence="3" id="KW-0238">DNA-binding</keyword>
<evidence type="ECO:0000313" key="7">
    <source>
        <dbReference type="Proteomes" id="UP000588051"/>
    </source>
</evidence>
<keyword evidence="7" id="KW-1185">Reference proteome</keyword>
<dbReference type="Gene3D" id="3.40.190.290">
    <property type="match status" value="1"/>
</dbReference>
<dbReference type="PROSITE" id="PS50931">
    <property type="entry name" value="HTH_LYSR"/>
    <property type="match status" value="1"/>
</dbReference>
<dbReference type="EMBL" id="JABXYJ010000003">
    <property type="protein sequence ID" value="NVO77284.1"/>
    <property type="molecule type" value="Genomic_DNA"/>
</dbReference>
<dbReference type="PANTHER" id="PTHR30126:SF4">
    <property type="entry name" value="LYSR FAMILY TRANSCRIPTIONAL REGULATOR"/>
    <property type="match status" value="1"/>
</dbReference>
<evidence type="ECO:0000256" key="1">
    <source>
        <dbReference type="ARBA" id="ARBA00009437"/>
    </source>
</evidence>
<keyword evidence="2" id="KW-0805">Transcription regulation</keyword>
<dbReference type="GO" id="GO:0000976">
    <property type="term" value="F:transcription cis-regulatory region binding"/>
    <property type="evidence" value="ECO:0007669"/>
    <property type="project" value="TreeGrafter"/>
</dbReference>
<organism evidence="6 7">
    <name type="scientific">Undibacterium oligocarboniphilum</name>
    <dbReference type="NCBI Taxonomy" id="666702"/>
    <lineage>
        <taxon>Bacteria</taxon>
        <taxon>Pseudomonadati</taxon>
        <taxon>Pseudomonadota</taxon>
        <taxon>Betaproteobacteria</taxon>
        <taxon>Burkholderiales</taxon>
        <taxon>Oxalobacteraceae</taxon>
        <taxon>Undibacterium</taxon>
    </lineage>
</organism>
<comment type="caution">
    <text evidence="6">The sequence shown here is derived from an EMBL/GenBank/DDBJ whole genome shotgun (WGS) entry which is preliminary data.</text>
</comment>
<protein>
    <submittedName>
        <fullName evidence="6">LysR family transcriptional regulator</fullName>
    </submittedName>
</protein>
<dbReference type="InterPro" id="IPR005119">
    <property type="entry name" value="LysR_subst-bd"/>
</dbReference>
<sequence>MNLTLEALQILDAIDRKGSFAGAAAALDKVPSAITYSIRKLEEDLDVLLYDRRGHKAKLTIAGEELLMQGRHLLSAAQELENHVKRAASGWEAELRIVLDGVIRFDDLIPLIQEFEQHGCGTRIRISQEVLSGVWESMVSGRADLAIGAAHDGPDAIRMRGDFQSRVLGNIDWVFAVAPQHPLASAAEPLTPTLLQAHRAVAVGDTGLTLPSMTAGLLTGQDTLTVPSIQAKLSAQLAGLGCGHLPRRIAQPYLEAGTLIEKQTTNSRPAGNNRIVWRTGDKGKALKWFVQKLSDPMVQKMLLGA</sequence>
<dbReference type="Proteomes" id="UP000588051">
    <property type="component" value="Unassembled WGS sequence"/>
</dbReference>
<dbReference type="Pfam" id="PF00126">
    <property type="entry name" value="HTH_1"/>
    <property type="match status" value="1"/>
</dbReference>